<dbReference type="EMBL" id="QJJK01000005">
    <property type="protein sequence ID" value="PXW58972.1"/>
    <property type="molecule type" value="Genomic_DNA"/>
</dbReference>
<evidence type="ECO:0000256" key="2">
    <source>
        <dbReference type="ARBA" id="ARBA00022475"/>
    </source>
</evidence>
<reference evidence="7 8" key="1">
    <citation type="submission" date="2018-05" db="EMBL/GenBank/DDBJ databases">
        <title>Genomic Encyclopedia of Type Strains, Phase IV (KMG-IV): sequencing the most valuable type-strain genomes for metagenomic binning, comparative biology and taxonomic classification.</title>
        <authorList>
            <person name="Goeker M."/>
        </authorList>
    </citation>
    <scope>NUCLEOTIDE SEQUENCE [LARGE SCALE GENOMIC DNA]</scope>
    <source>
        <strain evidence="7 8">DSM 6462</strain>
    </source>
</reference>
<accession>A0A2V3U728</accession>
<dbReference type="OrthoDB" id="9804822at2"/>
<keyword evidence="8" id="KW-1185">Reference proteome</keyword>
<dbReference type="RefSeq" id="WP_110375018.1">
    <property type="nucleotide sequence ID" value="NZ_CAKNFM010000006.1"/>
</dbReference>
<dbReference type="PANTHER" id="PTHR30086:SF20">
    <property type="entry name" value="ARGININE EXPORTER PROTEIN ARGO-RELATED"/>
    <property type="match status" value="1"/>
</dbReference>
<evidence type="ECO:0000256" key="1">
    <source>
        <dbReference type="ARBA" id="ARBA00004651"/>
    </source>
</evidence>
<evidence type="ECO:0000313" key="8">
    <source>
        <dbReference type="Proteomes" id="UP000248021"/>
    </source>
</evidence>
<feature type="transmembrane region" description="Helical" evidence="6">
    <location>
        <begin position="115"/>
        <end position="138"/>
    </location>
</feature>
<feature type="transmembrane region" description="Helical" evidence="6">
    <location>
        <begin position="74"/>
        <end position="95"/>
    </location>
</feature>
<comment type="caution">
    <text evidence="7">The sequence shown here is derived from an EMBL/GenBank/DDBJ whole genome shotgun (WGS) entry which is preliminary data.</text>
</comment>
<organism evidence="7 8">
    <name type="scientific">Chelatococcus asaccharovorans</name>
    <dbReference type="NCBI Taxonomy" id="28210"/>
    <lineage>
        <taxon>Bacteria</taxon>
        <taxon>Pseudomonadati</taxon>
        <taxon>Pseudomonadota</taxon>
        <taxon>Alphaproteobacteria</taxon>
        <taxon>Hyphomicrobiales</taxon>
        <taxon>Chelatococcaceae</taxon>
        <taxon>Chelatococcus</taxon>
    </lineage>
</organism>
<keyword evidence="5 6" id="KW-0472">Membrane</keyword>
<dbReference type="Proteomes" id="UP000248021">
    <property type="component" value="Unassembled WGS sequence"/>
</dbReference>
<sequence length="209" mass="21811">MSGLDLISLAVFASVLAVAGASPGPAVAAILARVLARGAAGVTPFLAGLILGDVVWLAAAVLGLAVVAQTFHELFLVIRYLGAAYLFWLAWKLWFAPISASPEVPAVASSGERGLRAFVGGVMLALGNPKSMMFYLALLPNIISLADVRFLAFIELVGVIVAVLTGVFTGYVLLATRVRRLFTSPRAMRWLNRGSGTVMAGAAIAVATR</sequence>
<dbReference type="Pfam" id="PF01810">
    <property type="entry name" value="LysE"/>
    <property type="match status" value="1"/>
</dbReference>
<dbReference type="PANTHER" id="PTHR30086">
    <property type="entry name" value="ARGININE EXPORTER PROTEIN ARGO"/>
    <property type="match status" value="1"/>
</dbReference>
<evidence type="ECO:0000256" key="4">
    <source>
        <dbReference type="ARBA" id="ARBA00022989"/>
    </source>
</evidence>
<feature type="transmembrane region" description="Helical" evidence="6">
    <location>
        <begin position="150"/>
        <end position="174"/>
    </location>
</feature>
<evidence type="ECO:0000256" key="3">
    <source>
        <dbReference type="ARBA" id="ARBA00022692"/>
    </source>
</evidence>
<evidence type="ECO:0000313" key="7">
    <source>
        <dbReference type="EMBL" id="PXW58972.1"/>
    </source>
</evidence>
<dbReference type="GO" id="GO:0015171">
    <property type="term" value="F:amino acid transmembrane transporter activity"/>
    <property type="evidence" value="ECO:0007669"/>
    <property type="project" value="TreeGrafter"/>
</dbReference>
<keyword evidence="4 6" id="KW-1133">Transmembrane helix</keyword>
<keyword evidence="3 6" id="KW-0812">Transmembrane</keyword>
<evidence type="ECO:0000256" key="5">
    <source>
        <dbReference type="ARBA" id="ARBA00023136"/>
    </source>
</evidence>
<name>A0A2V3U728_9HYPH</name>
<evidence type="ECO:0000256" key="6">
    <source>
        <dbReference type="SAM" id="Phobius"/>
    </source>
</evidence>
<dbReference type="AlphaFoldDB" id="A0A2V3U728"/>
<keyword evidence="2" id="KW-1003">Cell membrane</keyword>
<dbReference type="GO" id="GO:0005886">
    <property type="term" value="C:plasma membrane"/>
    <property type="evidence" value="ECO:0007669"/>
    <property type="project" value="UniProtKB-SubCell"/>
</dbReference>
<gene>
    <name evidence="7" type="ORF">C7450_105321</name>
</gene>
<protein>
    <submittedName>
        <fullName evidence="7">Threonine/homoserine/homoserine lactone efflux protein</fullName>
    </submittedName>
</protein>
<dbReference type="InterPro" id="IPR001123">
    <property type="entry name" value="LeuE-type"/>
</dbReference>
<comment type="subcellular location">
    <subcellularLocation>
        <location evidence="1">Cell membrane</location>
        <topology evidence="1">Multi-pass membrane protein</topology>
    </subcellularLocation>
</comment>
<proteinExistence type="predicted"/>
<feature type="transmembrane region" description="Helical" evidence="6">
    <location>
        <begin position="44"/>
        <end position="67"/>
    </location>
</feature>